<feature type="compositionally biased region" description="Basic and acidic residues" evidence="1">
    <location>
        <begin position="81"/>
        <end position="116"/>
    </location>
</feature>
<dbReference type="AlphaFoldDB" id="A0A9P5U6B3"/>
<feature type="compositionally biased region" description="Low complexity" evidence="1">
    <location>
        <begin position="190"/>
        <end position="214"/>
    </location>
</feature>
<feature type="compositionally biased region" description="Polar residues" evidence="1">
    <location>
        <begin position="150"/>
        <end position="165"/>
    </location>
</feature>
<evidence type="ECO:0000313" key="3">
    <source>
        <dbReference type="Proteomes" id="UP000772434"/>
    </source>
</evidence>
<reference evidence="2" key="1">
    <citation type="submission" date="2020-11" db="EMBL/GenBank/DDBJ databases">
        <authorList>
            <consortium name="DOE Joint Genome Institute"/>
            <person name="Ahrendt S."/>
            <person name="Riley R."/>
            <person name="Andreopoulos W."/>
            <person name="Labutti K."/>
            <person name="Pangilinan J."/>
            <person name="Ruiz-Duenas F.J."/>
            <person name="Barrasa J.M."/>
            <person name="Sanchez-Garcia M."/>
            <person name="Camarero S."/>
            <person name="Miyauchi S."/>
            <person name="Serrano A."/>
            <person name="Linde D."/>
            <person name="Babiker R."/>
            <person name="Drula E."/>
            <person name="Ayuso-Fernandez I."/>
            <person name="Pacheco R."/>
            <person name="Padilla G."/>
            <person name="Ferreira P."/>
            <person name="Barriuso J."/>
            <person name="Kellner H."/>
            <person name="Castanera R."/>
            <person name="Alfaro M."/>
            <person name="Ramirez L."/>
            <person name="Pisabarro A.G."/>
            <person name="Kuo A."/>
            <person name="Tritt A."/>
            <person name="Lipzen A."/>
            <person name="He G."/>
            <person name="Yan M."/>
            <person name="Ng V."/>
            <person name="Cullen D."/>
            <person name="Martin F."/>
            <person name="Rosso M.-N."/>
            <person name="Henrissat B."/>
            <person name="Hibbett D."/>
            <person name="Martinez A.T."/>
            <person name="Grigoriev I.V."/>
        </authorList>
    </citation>
    <scope>NUCLEOTIDE SEQUENCE</scope>
    <source>
        <strain evidence="2">AH 40177</strain>
    </source>
</reference>
<evidence type="ECO:0000256" key="1">
    <source>
        <dbReference type="SAM" id="MobiDB-lite"/>
    </source>
</evidence>
<gene>
    <name evidence="2" type="ORF">BDP27DRAFT_999921</name>
</gene>
<feature type="region of interest" description="Disordered" evidence="1">
    <location>
        <begin position="48"/>
        <end position="116"/>
    </location>
</feature>
<protein>
    <submittedName>
        <fullName evidence="2">Uncharacterized protein</fullName>
    </submittedName>
</protein>
<accession>A0A9P5U6B3</accession>
<keyword evidence="3" id="KW-1185">Reference proteome</keyword>
<evidence type="ECO:0000313" key="2">
    <source>
        <dbReference type="EMBL" id="KAF9066663.1"/>
    </source>
</evidence>
<name>A0A9P5U6B3_9AGAR</name>
<feature type="region of interest" description="Disordered" evidence="1">
    <location>
        <begin position="150"/>
        <end position="214"/>
    </location>
</feature>
<feature type="compositionally biased region" description="Low complexity" evidence="1">
    <location>
        <begin position="166"/>
        <end position="178"/>
    </location>
</feature>
<proteinExistence type="predicted"/>
<dbReference type="Proteomes" id="UP000772434">
    <property type="component" value="Unassembled WGS sequence"/>
</dbReference>
<comment type="caution">
    <text evidence="2">The sequence shown here is derived from an EMBL/GenBank/DDBJ whole genome shotgun (WGS) entry which is preliminary data.</text>
</comment>
<feature type="compositionally biased region" description="Basic and acidic residues" evidence="1">
    <location>
        <begin position="63"/>
        <end position="73"/>
    </location>
</feature>
<feature type="compositionally biased region" description="Polar residues" evidence="1">
    <location>
        <begin position="179"/>
        <end position="189"/>
    </location>
</feature>
<dbReference type="EMBL" id="JADNRY010000084">
    <property type="protein sequence ID" value="KAF9066663.1"/>
    <property type="molecule type" value="Genomic_DNA"/>
</dbReference>
<sequence length="214" mass="24736">MVRRRLTNINKTLVFPRQYSTPVFVSPRVIVTKLPGRISAEILLPTSTFMSGLPPRPTFPPPADRDRDRDRRPPPRAFSPRRRDERDMRDMRDMRGGYQARDPRDGYYDGGRRGYSRERGFDREREFERDRGRRGNLREIEEEEVASWLQKSQQRPKISSERSWTSFQSLSRSGSSSSQKFTAAIQRQNSKSSTTLLSLSSPTITLSPSFSSSS</sequence>
<organism evidence="2 3">
    <name type="scientific">Rhodocollybia butyracea</name>
    <dbReference type="NCBI Taxonomy" id="206335"/>
    <lineage>
        <taxon>Eukaryota</taxon>
        <taxon>Fungi</taxon>
        <taxon>Dikarya</taxon>
        <taxon>Basidiomycota</taxon>
        <taxon>Agaricomycotina</taxon>
        <taxon>Agaricomycetes</taxon>
        <taxon>Agaricomycetidae</taxon>
        <taxon>Agaricales</taxon>
        <taxon>Marasmiineae</taxon>
        <taxon>Omphalotaceae</taxon>
        <taxon>Rhodocollybia</taxon>
    </lineage>
</organism>